<reference evidence="1 2" key="1">
    <citation type="submission" date="2023-01" db="EMBL/GenBank/DDBJ databases">
        <authorList>
            <person name="Whitehead M."/>
        </authorList>
    </citation>
    <scope>NUCLEOTIDE SEQUENCE [LARGE SCALE GENOMIC DNA]</scope>
</reference>
<dbReference type="EMBL" id="CARXXK010000001">
    <property type="protein sequence ID" value="CAI6350267.1"/>
    <property type="molecule type" value="Genomic_DNA"/>
</dbReference>
<dbReference type="AlphaFoldDB" id="A0AAV0W396"/>
<comment type="caution">
    <text evidence="1">The sequence shown here is derived from an EMBL/GenBank/DDBJ whole genome shotgun (WGS) entry which is preliminary data.</text>
</comment>
<gene>
    <name evidence="1" type="ORF">MEUPH1_LOCUS6748</name>
</gene>
<dbReference type="Proteomes" id="UP001160148">
    <property type="component" value="Unassembled WGS sequence"/>
</dbReference>
<name>A0AAV0W396_9HEMI</name>
<organism evidence="1 2">
    <name type="scientific">Macrosiphum euphorbiae</name>
    <name type="common">potato aphid</name>
    <dbReference type="NCBI Taxonomy" id="13131"/>
    <lineage>
        <taxon>Eukaryota</taxon>
        <taxon>Metazoa</taxon>
        <taxon>Ecdysozoa</taxon>
        <taxon>Arthropoda</taxon>
        <taxon>Hexapoda</taxon>
        <taxon>Insecta</taxon>
        <taxon>Pterygota</taxon>
        <taxon>Neoptera</taxon>
        <taxon>Paraneoptera</taxon>
        <taxon>Hemiptera</taxon>
        <taxon>Sternorrhyncha</taxon>
        <taxon>Aphidomorpha</taxon>
        <taxon>Aphidoidea</taxon>
        <taxon>Aphididae</taxon>
        <taxon>Macrosiphini</taxon>
        <taxon>Macrosiphum</taxon>
    </lineage>
</organism>
<accession>A0AAV0W396</accession>
<keyword evidence="2" id="KW-1185">Reference proteome</keyword>
<sequence>MRRYLTANMRVPVAVSKIRDFASPPTHAPCTPTTEVSRQRSCTLLVADNANDNCLGVDLPSPSTDIRLLMISWSVDFIGME</sequence>
<evidence type="ECO:0000313" key="1">
    <source>
        <dbReference type="EMBL" id="CAI6350267.1"/>
    </source>
</evidence>
<proteinExistence type="predicted"/>
<evidence type="ECO:0000313" key="2">
    <source>
        <dbReference type="Proteomes" id="UP001160148"/>
    </source>
</evidence>
<protein>
    <submittedName>
        <fullName evidence="1">Uncharacterized protein</fullName>
    </submittedName>
</protein>